<organism evidence="4 5">
    <name type="scientific">Planotetraspora thailandica</name>
    <dbReference type="NCBI Taxonomy" id="487172"/>
    <lineage>
        <taxon>Bacteria</taxon>
        <taxon>Bacillati</taxon>
        <taxon>Actinomycetota</taxon>
        <taxon>Actinomycetes</taxon>
        <taxon>Streptosporangiales</taxon>
        <taxon>Streptosporangiaceae</taxon>
        <taxon>Planotetraspora</taxon>
    </lineage>
</organism>
<dbReference type="InterPro" id="IPR041483">
    <property type="entry name" value="TetR_C_34"/>
</dbReference>
<feature type="domain" description="HTH tetR-type" evidence="3">
    <location>
        <begin position="21"/>
        <end position="81"/>
    </location>
</feature>
<evidence type="ECO:0000313" key="5">
    <source>
        <dbReference type="Proteomes" id="UP000605992"/>
    </source>
</evidence>
<keyword evidence="5" id="KW-1185">Reference proteome</keyword>
<dbReference type="InterPro" id="IPR001647">
    <property type="entry name" value="HTH_TetR"/>
</dbReference>
<evidence type="ECO:0000259" key="3">
    <source>
        <dbReference type="PROSITE" id="PS50977"/>
    </source>
</evidence>
<name>A0A8J3XX08_9ACTN</name>
<dbReference type="PANTHER" id="PTHR30055">
    <property type="entry name" value="HTH-TYPE TRANSCRIPTIONAL REGULATOR RUTR"/>
    <property type="match status" value="1"/>
</dbReference>
<evidence type="ECO:0000256" key="2">
    <source>
        <dbReference type="PROSITE-ProRule" id="PRU00335"/>
    </source>
</evidence>
<dbReference type="PANTHER" id="PTHR30055:SF178">
    <property type="entry name" value="POSSIBLE TRANSCRIPTIONAL REGULATORY PROTEIN"/>
    <property type="match status" value="1"/>
</dbReference>
<evidence type="ECO:0000256" key="1">
    <source>
        <dbReference type="ARBA" id="ARBA00023125"/>
    </source>
</evidence>
<dbReference type="Pfam" id="PF00440">
    <property type="entry name" value="TetR_N"/>
    <property type="match status" value="1"/>
</dbReference>
<feature type="DNA-binding region" description="H-T-H motif" evidence="2">
    <location>
        <begin position="44"/>
        <end position="63"/>
    </location>
</feature>
<comment type="caution">
    <text evidence="4">The sequence shown here is derived from an EMBL/GenBank/DDBJ whole genome shotgun (WGS) entry which is preliminary data.</text>
</comment>
<evidence type="ECO:0000313" key="4">
    <source>
        <dbReference type="EMBL" id="GII52353.1"/>
    </source>
</evidence>
<accession>A0A8J3XX08</accession>
<proteinExistence type="predicted"/>
<dbReference type="Proteomes" id="UP000605992">
    <property type="component" value="Unassembled WGS sequence"/>
</dbReference>
<dbReference type="Pfam" id="PF17929">
    <property type="entry name" value="TetR_C_34"/>
    <property type="match status" value="1"/>
</dbReference>
<keyword evidence="1 2" id="KW-0238">DNA-binding</keyword>
<dbReference type="SUPFAM" id="SSF46689">
    <property type="entry name" value="Homeodomain-like"/>
    <property type="match status" value="1"/>
</dbReference>
<sequence>MLAFEMTEPGFVRARRPEHKQQRREAILAAARDLAERVGVRDVSLGNVADAVGLAKSNVVRYFGTREEIYLELAAEAWQEWGAAVTERLRAREAADEVTDVLADTLADRPLFCDLLAHMSTNLEHNVSVPAARVFKRAVLRVIADLGAEIAQARPDLSADEGAELVGVATGMAGTLYPVANPPAAVAELYASDPDIAATCPPFLPTLRRFLAVFTAGVTTLRGTPVIRTAGRGRD</sequence>
<dbReference type="AlphaFoldDB" id="A0A8J3XX08"/>
<dbReference type="PROSITE" id="PS50977">
    <property type="entry name" value="HTH_TETR_2"/>
    <property type="match status" value="1"/>
</dbReference>
<dbReference type="GO" id="GO:0003700">
    <property type="term" value="F:DNA-binding transcription factor activity"/>
    <property type="evidence" value="ECO:0007669"/>
    <property type="project" value="TreeGrafter"/>
</dbReference>
<protein>
    <submittedName>
        <fullName evidence="4">TetR family transcriptional regulator</fullName>
    </submittedName>
</protein>
<reference evidence="4" key="1">
    <citation type="submission" date="2021-01" db="EMBL/GenBank/DDBJ databases">
        <title>Whole genome shotgun sequence of Planotetraspora thailandica NBRC 104271.</title>
        <authorList>
            <person name="Komaki H."/>
            <person name="Tamura T."/>
        </authorList>
    </citation>
    <scope>NUCLEOTIDE SEQUENCE</scope>
    <source>
        <strain evidence="4">NBRC 104271</strain>
    </source>
</reference>
<dbReference type="GO" id="GO:0000976">
    <property type="term" value="F:transcription cis-regulatory region binding"/>
    <property type="evidence" value="ECO:0007669"/>
    <property type="project" value="TreeGrafter"/>
</dbReference>
<dbReference type="InterPro" id="IPR050109">
    <property type="entry name" value="HTH-type_TetR-like_transc_reg"/>
</dbReference>
<gene>
    <name evidence="4" type="ORF">Pth03_07420</name>
</gene>
<dbReference type="InterPro" id="IPR009057">
    <property type="entry name" value="Homeodomain-like_sf"/>
</dbReference>
<dbReference type="Gene3D" id="1.10.357.10">
    <property type="entry name" value="Tetracycline Repressor, domain 2"/>
    <property type="match status" value="1"/>
</dbReference>
<dbReference type="EMBL" id="BOOR01000005">
    <property type="protein sequence ID" value="GII52353.1"/>
    <property type="molecule type" value="Genomic_DNA"/>
</dbReference>